<dbReference type="KEGG" id="sbj:CF168_08350"/>
<protein>
    <recommendedName>
        <fullName evidence="4">DUF3187 domain-containing protein</fullName>
    </recommendedName>
</protein>
<dbReference type="RefSeq" id="WP_089067572.1">
    <property type="nucleotide sequence ID" value="NZ_CP022358.1"/>
</dbReference>
<keyword evidence="3" id="KW-1185">Reference proteome</keyword>
<name>A0A220ULK4_9GAMM</name>
<dbReference type="InterPro" id="IPR021523">
    <property type="entry name" value="DUF3187"/>
</dbReference>
<evidence type="ECO:0000313" key="3">
    <source>
        <dbReference type="Proteomes" id="UP000198367"/>
    </source>
</evidence>
<evidence type="ECO:0000256" key="1">
    <source>
        <dbReference type="SAM" id="SignalP"/>
    </source>
</evidence>
<gene>
    <name evidence="2" type="ORF">CF168_08350</name>
</gene>
<keyword evidence="1" id="KW-0732">Signal</keyword>
<evidence type="ECO:0008006" key="4">
    <source>
        <dbReference type="Google" id="ProtNLM"/>
    </source>
</evidence>
<dbReference type="EMBL" id="CP022358">
    <property type="protein sequence ID" value="ASK68890.1"/>
    <property type="molecule type" value="Genomic_DNA"/>
</dbReference>
<evidence type="ECO:0000313" key="2">
    <source>
        <dbReference type="EMBL" id="ASK68890.1"/>
    </source>
</evidence>
<accession>A0A220ULK4</accession>
<dbReference type="Proteomes" id="UP000198367">
    <property type="component" value="Chromosome"/>
</dbReference>
<feature type="chain" id="PRO_5013301877" description="DUF3187 domain-containing protein" evidence="1">
    <location>
        <begin position="23"/>
        <end position="322"/>
    </location>
</feature>
<sequence length="322" mass="36727">MPLLPLKPTLALSLLLVPNAFANTVDYHDYGPLRSYAQSPTQAGSLTPMLRSGFSVPEGQKELHLSASAASVWAETDDYFADYYHNTLEGGLSWQINDKWLLDTSYHWRFSGDNHLDSVTMWFHDAFGFSQNGREDAAKHQNQIFSKDGINQQNISGETLNNAITLYLGYQLFENSHHGLSLGGSLYYNYVDTGPFENEAFEQALQLNYSFRYANHYFHSTAAVSFRQGNEVLSGIRYDNHAYTVNLGYEYITGRHGWLIELHHYQGLLETENDFSKASNEILLGYRYYLDNSAIEFAIVENYFNMDNSTDIAFNIGYRVKL</sequence>
<proteinExistence type="predicted"/>
<reference evidence="2 3" key="1">
    <citation type="submission" date="2017-07" db="EMBL/GenBank/DDBJ databases">
        <title>Phenotypical and genomic characterization of a clinical isolate of Shewanella bicestrii sp. nov. producing an extended-spectrum beta-lactamase and a new oxacillinase variant.</title>
        <authorList>
            <person name="Jousset A.B."/>
            <person name="Bonnin R.A."/>
            <person name="Girlich D."/>
            <person name="Dabos L."/>
            <person name="Potron A."/>
            <person name="Dortet L."/>
            <person name="Glaser P."/>
            <person name="Naas T."/>
        </authorList>
    </citation>
    <scope>NUCLEOTIDE SEQUENCE [LARGE SCALE GENOMIC DNA]</scope>
    <source>
        <strain evidence="2 3">JAB-1</strain>
    </source>
</reference>
<dbReference type="AlphaFoldDB" id="A0A220ULK4"/>
<dbReference type="Pfam" id="PF11383">
    <property type="entry name" value="DUF3187"/>
    <property type="match status" value="1"/>
</dbReference>
<feature type="signal peptide" evidence="1">
    <location>
        <begin position="1"/>
        <end position="22"/>
    </location>
</feature>
<organism evidence="2 3">
    <name type="scientific">Shewanella bicestrii</name>
    <dbReference type="NCBI Taxonomy" id="2018305"/>
    <lineage>
        <taxon>Bacteria</taxon>
        <taxon>Pseudomonadati</taxon>
        <taxon>Pseudomonadota</taxon>
        <taxon>Gammaproteobacteria</taxon>
        <taxon>Alteromonadales</taxon>
        <taxon>Shewanellaceae</taxon>
        <taxon>Shewanella</taxon>
    </lineage>
</organism>